<comment type="caution">
    <text evidence="2">The sequence shown here is derived from an EMBL/GenBank/DDBJ whole genome shotgun (WGS) entry which is preliminary data.</text>
</comment>
<evidence type="ECO:0000256" key="1">
    <source>
        <dbReference type="SAM" id="Phobius"/>
    </source>
</evidence>
<name>A0ABS9Z776_9HYPH</name>
<gene>
    <name evidence="2" type="ORF">K2U94_09115</name>
</gene>
<organism evidence="2 3">
    <name type="scientific">Candidatus Rhodoblastus alkanivorans</name>
    <dbReference type="NCBI Taxonomy" id="2954117"/>
    <lineage>
        <taxon>Bacteria</taxon>
        <taxon>Pseudomonadati</taxon>
        <taxon>Pseudomonadota</taxon>
        <taxon>Alphaproteobacteria</taxon>
        <taxon>Hyphomicrobiales</taxon>
        <taxon>Rhodoblastaceae</taxon>
        <taxon>Rhodoblastus</taxon>
    </lineage>
</organism>
<keyword evidence="3" id="KW-1185">Reference proteome</keyword>
<evidence type="ECO:0008006" key="4">
    <source>
        <dbReference type="Google" id="ProtNLM"/>
    </source>
</evidence>
<evidence type="ECO:0000313" key="2">
    <source>
        <dbReference type="EMBL" id="MCI4682921.1"/>
    </source>
</evidence>
<keyword evidence="1" id="KW-0812">Transmembrane</keyword>
<protein>
    <recommendedName>
        <fullName evidence="4">CTP synthetase</fullName>
    </recommendedName>
</protein>
<feature type="transmembrane region" description="Helical" evidence="1">
    <location>
        <begin position="7"/>
        <end position="28"/>
    </location>
</feature>
<accession>A0ABS9Z776</accession>
<dbReference type="RefSeq" id="WP_243066901.1">
    <property type="nucleotide sequence ID" value="NZ_JAIVFK010000010.1"/>
</dbReference>
<proteinExistence type="predicted"/>
<dbReference type="Proteomes" id="UP001139104">
    <property type="component" value="Unassembled WGS sequence"/>
</dbReference>
<evidence type="ECO:0000313" key="3">
    <source>
        <dbReference type="Proteomes" id="UP001139104"/>
    </source>
</evidence>
<keyword evidence="1" id="KW-1133">Transmembrane helix</keyword>
<dbReference type="EMBL" id="JAIVFP010000001">
    <property type="protein sequence ID" value="MCI4682921.1"/>
    <property type="molecule type" value="Genomic_DNA"/>
</dbReference>
<feature type="transmembrane region" description="Helical" evidence="1">
    <location>
        <begin position="34"/>
        <end position="57"/>
    </location>
</feature>
<reference evidence="2" key="1">
    <citation type="journal article" date="2022" name="ISME J.">
        <title>Identification of active gaseous-alkane degraders at natural gas seeps.</title>
        <authorList>
            <person name="Farhan Ul Haque M."/>
            <person name="Hernandez M."/>
            <person name="Crombie A.T."/>
            <person name="Murrell J.C."/>
        </authorList>
    </citation>
    <scope>NUCLEOTIDE SEQUENCE</scope>
    <source>
        <strain evidence="2">PC2</strain>
    </source>
</reference>
<keyword evidence="1" id="KW-0472">Membrane</keyword>
<sequence>MIRLAALLWVMGGATLAGVLIIVVLMVPSLQFEAMRYILIAAAAGFIVAIPLALLAAKAITQHRAS</sequence>